<sequence>MNNIIRFFSGRSEVQPDVYWQRLKILSVTGLMSFTSLLAPFHAQAFVSKDDINPQYFFNSQSVSGRSDTMQLDLSLNRSEPVYDLSEYTSLDMTPSFREKPFREKQSAFSNLTADDVVVFTIGEAVLALMSYGAAVGEDDAIGGLQIAVGILSYDGYTGGVPVLQNGFIALGAYNLINDVKKERDADGDRKIDEEVFMINFIGMNLIALGEYTKSMWFGDDSNQSLYFYPDRHGTWFMNYRYEF</sequence>
<gene>
    <name evidence="1" type="ORF">SBX64_12600</name>
</gene>
<dbReference type="Proteomes" id="UP001279860">
    <property type="component" value="Unassembled WGS sequence"/>
</dbReference>
<keyword evidence="2" id="KW-1185">Reference proteome</keyword>
<comment type="caution">
    <text evidence="1">The sequence shown here is derived from an EMBL/GenBank/DDBJ whole genome shotgun (WGS) entry which is preliminary data.</text>
</comment>
<dbReference type="RefSeq" id="WP_318585078.1">
    <property type="nucleotide sequence ID" value="NZ_JAWRCP010000001.1"/>
</dbReference>
<evidence type="ECO:0000313" key="2">
    <source>
        <dbReference type="Proteomes" id="UP001279860"/>
    </source>
</evidence>
<protein>
    <submittedName>
        <fullName evidence="1">Uncharacterized protein</fullName>
    </submittedName>
</protein>
<proteinExistence type="predicted"/>
<evidence type="ECO:0000313" key="1">
    <source>
        <dbReference type="EMBL" id="MDW6093387.1"/>
    </source>
</evidence>
<name>A0ABU4IW94_9VIBR</name>
<reference evidence="1 2" key="1">
    <citation type="submission" date="2023-11" db="EMBL/GenBank/DDBJ databases">
        <title>Plant-associative lifestyle of Vibrio porteresiae and its evolutionary dynamics.</title>
        <authorList>
            <person name="Rameshkumar N."/>
            <person name="Kirti K."/>
        </authorList>
    </citation>
    <scope>NUCLEOTIDE SEQUENCE [LARGE SCALE GENOMIC DNA]</scope>
    <source>
        <strain evidence="1 2">MSSRF7</strain>
    </source>
</reference>
<accession>A0ABU4IW94</accession>
<organism evidence="1 2">
    <name type="scientific">Vibrio rhizosphaerae</name>
    <dbReference type="NCBI Taxonomy" id="398736"/>
    <lineage>
        <taxon>Bacteria</taxon>
        <taxon>Pseudomonadati</taxon>
        <taxon>Pseudomonadota</taxon>
        <taxon>Gammaproteobacteria</taxon>
        <taxon>Vibrionales</taxon>
        <taxon>Vibrionaceae</taxon>
        <taxon>Vibrio</taxon>
    </lineage>
</organism>
<dbReference type="EMBL" id="JAWRCP010000001">
    <property type="protein sequence ID" value="MDW6093387.1"/>
    <property type="molecule type" value="Genomic_DNA"/>
</dbReference>